<organism evidence="1 2">
    <name type="scientific">Sulfitobacter pacificus</name>
    <dbReference type="NCBI Taxonomy" id="1499314"/>
    <lineage>
        <taxon>Bacteria</taxon>
        <taxon>Pseudomonadati</taxon>
        <taxon>Pseudomonadota</taxon>
        <taxon>Alphaproteobacteria</taxon>
        <taxon>Rhodobacterales</taxon>
        <taxon>Roseobacteraceae</taxon>
        <taxon>Sulfitobacter</taxon>
    </lineage>
</organism>
<dbReference type="PANTHER" id="PTHR35841">
    <property type="entry name" value="PHOSPHONATES-BINDING PERIPLASMIC PROTEIN"/>
    <property type="match status" value="1"/>
</dbReference>
<gene>
    <name evidence="1" type="ORF">GCM10007927_34780</name>
</gene>
<reference evidence="1" key="2">
    <citation type="submission" date="2023-01" db="EMBL/GenBank/DDBJ databases">
        <title>Draft genome sequence of Sulfitobacter pacificus strain NBRC 109915.</title>
        <authorList>
            <person name="Sun Q."/>
            <person name="Mori K."/>
        </authorList>
    </citation>
    <scope>NUCLEOTIDE SEQUENCE</scope>
    <source>
        <strain evidence="1">NBRC 109915</strain>
    </source>
</reference>
<dbReference type="EMBL" id="BSNL01000001">
    <property type="protein sequence ID" value="GLQ28675.1"/>
    <property type="molecule type" value="Genomic_DNA"/>
</dbReference>
<dbReference type="Pfam" id="PF12974">
    <property type="entry name" value="Phosphonate-bd"/>
    <property type="match status" value="1"/>
</dbReference>
<accession>A0ABQ5VNA9</accession>
<proteinExistence type="predicted"/>
<reference evidence="1" key="1">
    <citation type="journal article" date="2014" name="Int. J. Syst. Evol. Microbiol.">
        <title>Complete genome of a new Firmicutes species belonging to the dominant human colonic microbiota ('Ruminococcus bicirculans') reveals two chromosomes and a selective capacity to utilize plant glucans.</title>
        <authorList>
            <consortium name="NISC Comparative Sequencing Program"/>
            <person name="Wegmann U."/>
            <person name="Louis P."/>
            <person name="Goesmann A."/>
            <person name="Henrissat B."/>
            <person name="Duncan S.H."/>
            <person name="Flint H.J."/>
        </authorList>
    </citation>
    <scope>NUCLEOTIDE SEQUENCE</scope>
    <source>
        <strain evidence="1">NBRC 109915</strain>
    </source>
</reference>
<protein>
    <recommendedName>
        <fullName evidence="3">Phosphate ABC transporter substrate-binding protein</fullName>
    </recommendedName>
</protein>
<evidence type="ECO:0008006" key="3">
    <source>
        <dbReference type="Google" id="ProtNLM"/>
    </source>
</evidence>
<evidence type="ECO:0000313" key="2">
    <source>
        <dbReference type="Proteomes" id="UP001161388"/>
    </source>
</evidence>
<dbReference type="Gene3D" id="3.40.190.10">
    <property type="entry name" value="Periplasmic binding protein-like II"/>
    <property type="match status" value="1"/>
</dbReference>
<sequence>MIASLMMYARPELEVANNAYWAALREALSARGIDTPAELDNARDAYDLWLSPDLVFSQTCGMPFRTRLADHVTLIGTPDFGLEGCPAGYYNSVVVVRADDPRDRAEAFADARFVFNQACSQSGFAAAYLWARDHGFWFNNRQASGGHAQSALMVAEGTGDIAVLDAQTWRLIQRFDSFAKGLRVLDQTTPTPGLPYITAVGSDGPVMFDAVGEAIERLDAEHRAALDLKGIIAIPRAAYLAVENPPD</sequence>
<comment type="caution">
    <text evidence="1">The sequence shown here is derived from an EMBL/GenBank/DDBJ whole genome shotgun (WGS) entry which is preliminary data.</text>
</comment>
<dbReference type="RefSeq" id="WP_284375254.1">
    <property type="nucleotide sequence ID" value="NZ_BSNL01000001.1"/>
</dbReference>
<evidence type="ECO:0000313" key="1">
    <source>
        <dbReference type="EMBL" id="GLQ28675.1"/>
    </source>
</evidence>
<dbReference type="PANTHER" id="PTHR35841:SF1">
    <property type="entry name" value="PHOSPHONATES-BINDING PERIPLASMIC PROTEIN"/>
    <property type="match status" value="1"/>
</dbReference>
<dbReference type="SUPFAM" id="SSF53850">
    <property type="entry name" value="Periplasmic binding protein-like II"/>
    <property type="match status" value="1"/>
</dbReference>
<keyword evidence="2" id="KW-1185">Reference proteome</keyword>
<dbReference type="Proteomes" id="UP001161388">
    <property type="component" value="Unassembled WGS sequence"/>
</dbReference>
<name>A0ABQ5VNA9_9RHOB</name>